<evidence type="ECO:0000313" key="4">
    <source>
        <dbReference type="EMBL" id="TVU17495.1"/>
    </source>
</evidence>
<feature type="compositionally biased region" description="Polar residues" evidence="1">
    <location>
        <begin position="803"/>
        <end position="814"/>
    </location>
</feature>
<dbReference type="InterPro" id="IPR011993">
    <property type="entry name" value="PH-like_dom_sf"/>
</dbReference>
<evidence type="ECO:0000313" key="5">
    <source>
        <dbReference type="Proteomes" id="UP000324897"/>
    </source>
</evidence>
<feature type="domain" description="PP4R3 EVH1-like" evidence="3">
    <location>
        <begin position="131"/>
        <end position="228"/>
    </location>
</feature>
<dbReference type="Pfam" id="PF04802">
    <property type="entry name" value="PP4R3"/>
    <property type="match status" value="2"/>
</dbReference>
<name>A0A5J9U1R0_9POAL</name>
<dbReference type="Gene3D" id="2.30.29.30">
    <property type="entry name" value="Pleckstrin-homology domain (PH domain)/Phosphotyrosine-binding domain (PTB)"/>
    <property type="match status" value="1"/>
</dbReference>
<dbReference type="SUPFAM" id="SSF48371">
    <property type="entry name" value="ARM repeat"/>
    <property type="match status" value="1"/>
</dbReference>
<accession>A0A5J9U1R0</accession>
<dbReference type="GO" id="GO:0072542">
    <property type="term" value="F:protein phosphatase activator activity"/>
    <property type="evidence" value="ECO:0007669"/>
    <property type="project" value="TreeGrafter"/>
</dbReference>
<feature type="domain" description="Serine/threonine-protein phosphatase 4 regulatory subunit 3-like central" evidence="2">
    <location>
        <begin position="395"/>
        <end position="676"/>
    </location>
</feature>
<dbReference type="SUPFAM" id="SSF50729">
    <property type="entry name" value="PH domain-like"/>
    <property type="match status" value="1"/>
</dbReference>
<sequence length="952" mass="106498">MSLSPWKPGGLPVAEEQALRSGVSTGVPAHARMQVSSRCFIGSVRRPWKLLVVCLAGRLLLAAVPRLAPPFPRFAVCGRARRRGSFRSLRLLRFRKILEVRVLRVVPHCRDSGEFDFPFVFGVGKSEWHLHVKVYSLTDDGKWVDQGTGHVTIDYIEGSRELALTVVDEVDNDTLLLHNITSDDIYRKQEGTIISWKDPEKALELALSFQEAAGCSYIWENMHNIQQSLQIDVLHPQVGSHPAFESRETSRESIPHGSYHLYMTVGQPKDLHAVKLAVGMSYIADWREYIVLVLVSSSIIVLHADESLVSVHGELKDLPPLELSSLPLMLKVVLEHGKADRTRVAELIYQDIEGIIVGCGYVYVLHVMYLQKKMAPENSIAINCNGQIIFSNPQVLLNNSAIFEKIFSDALILDIIEALENDPEVHNVQRHRKILQERVVFKEAIPIKNAYVVSKIHQTYRIGYIKEFIFPRALDDATLASLNSIIQANSAIVSVSQLLKDDASFIHELITRMKSSNLSAESKSNLVQFLYEFCTLSKSLQPAQRLQLCRDFVSEGVVDIISDMLQSHDKSLISTGTSILMHFINQDRNLVVSYIAHQDETCQEGNSLLETLIQGMSTDSGGEMHCQYSEILRTLMDSSPAYMATDHKEVGIQVFYEKHLHKLIDVIASSSCPKGVTQSTPGSAGVATVDGFLIDRVIKFDLLKPIIDVFVENGDRDNMLHSGVLELLEYIRKENIDSLVEYVYNSFWGQLVNFEHLKSIRDFKLKYQQIMESAKTKPITNLIDMRKKAEGGGVDKQEEDYFNNDSNGEGSSKQATHERKQSMFKSTDGSETCHFLARPKLVGLVDYDDDEKVFNPPPKTAVSSDEDDQVLHIPMVRHSSMDGKNTDVKANKKPKLEVKISCAKIVPAVNVTDKPSDLEDNTKAPLSPPVCTESSEDDEDLGDGSPGSQIAD</sequence>
<gene>
    <name evidence="4" type="ORF">EJB05_33533</name>
</gene>
<protein>
    <submittedName>
        <fullName evidence="4">Uncharacterized protein</fullName>
    </submittedName>
</protein>
<dbReference type="Gramene" id="TVU17495">
    <property type="protein sequence ID" value="TVU17495"/>
    <property type="gene ID" value="EJB05_33533"/>
</dbReference>
<reference evidence="4 5" key="1">
    <citation type="journal article" date="2019" name="Sci. Rep.">
        <title>A high-quality genome of Eragrostis curvula grass provides insights into Poaceae evolution and supports new strategies to enhance forage quality.</title>
        <authorList>
            <person name="Carballo J."/>
            <person name="Santos B.A.C.M."/>
            <person name="Zappacosta D."/>
            <person name="Garbus I."/>
            <person name="Selva J.P."/>
            <person name="Gallo C.A."/>
            <person name="Diaz A."/>
            <person name="Albertini E."/>
            <person name="Caccamo M."/>
            <person name="Echenique V."/>
        </authorList>
    </citation>
    <scope>NUCLEOTIDE SEQUENCE [LARGE SCALE GENOMIC DNA]</scope>
    <source>
        <strain evidence="5">cv. Victoria</strain>
        <tissue evidence="4">Leaf</tissue>
    </source>
</reference>
<dbReference type="InterPro" id="IPR055236">
    <property type="entry name" value="EVH1_PP4R3"/>
</dbReference>
<dbReference type="InterPro" id="IPR016024">
    <property type="entry name" value="ARM-type_fold"/>
</dbReference>
<dbReference type="Proteomes" id="UP000324897">
    <property type="component" value="Chromosome 7"/>
</dbReference>
<dbReference type="InterPro" id="IPR051137">
    <property type="entry name" value="PP4R3-like"/>
</dbReference>
<dbReference type="OrthoDB" id="27483at2759"/>
<feature type="non-terminal residue" evidence="4">
    <location>
        <position position="1"/>
    </location>
</feature>
<dbReference type="GO" id="GO:0005654">
    <property type="term" value="C:nucleoplasm"/>
    <property type="evidence" value="ECO:0007669"/>
    <property type="project" value="TreeGrafter"/>
</dbReference>
<evidence type="ECO:0000256" key="1">
    <source>
        <dbReference type="SAM" id="MobiDB-lite"/>
    </source>
</evidence>
<dbReference type="EMBL" id="RWGY01000029">
    <property type="protein sequence ID" value="TVU17495.1"/>
    <property type="molecule type" value="Genomic_DNA"/>
</dbReference>
<dbReference type="InterPro" id="IPR006887">
    <property type="entry name" value="P4R3-like_central_dom"/>
</dbReference>
<feature type="domain" description="Serine/threonine-protein phosphatase 4 regulatory subunit 3-like central" evidence="2">
    <location>
        <begin position="686"/>
        <end position="769"/>
    </location>
</feature>
<evidence type="ECO:0000259" key="2">
    <source>
        <dbReference type="Pfam" id="PF04802"/>
    </source>
</evidence>
<feature type="region of interest" description="Disordered" evidence="1">
    <location>
        <begin position="790"/>
        <end position="824"/>
    </location>
</feature>
<keyword evidence="5" id="KW-1185">Reference proteome</keyword>
<dbReference type="AlphaFoldDB" id="A0A5J9U1R0"/>
<proteinExistence type="predicted"/>
<organism evidence="4 5">
    <name type="scientific">Eragrostis curvula</name>
    <name type="common">weeping love grass</name>
    <dbReference type="NCBI Taxonomy" id="38414"/>
    <lineage>
        <taxon>Eukaryota</taxon>
        <taxon>Viridiplantae</taxon>
        <taxon>Streptophyta</taxon>
        <taxon>Embryophyta</taxon>
        <taxon>Tracheophyta</taxon>
        <taxon>Spermatophyta</taxon>
        <taxon>Magnoliopsida</taxon>
        <taxon>Liliopsida</taxon>
        <taxon>Poales</taxon>
        <taxon>Poaceae</taxon>
        <taxon>PACMAD clade</taxon>
        <taxon>Chloridoideae</taxon>
        <taxon>Eragrostideae</taxon>
        <taxon>Eragrostidinae</taxon>
        <taxon>Eragrostis</taxon>
    </lineage>
</organism>
<comment type="caution">
    <text evidence="4">The sequence shown here is derived from an EMBL/GenBank/DDBJ whole genome shotgun (WGS) entry which is preliminary data.</text>
</comment>
<evidence type="ECO:0000259" key="3">
    <source>
        <dbReference type="Pfam" id="PF22972"/>
    </source>
</evidence>
<dbReference type="PANTHER" id="PTHR23318">
    <property type="entry name" value="ATP SYNTHASE GAMMA-RELATED"/>
    <property type="match status" value="1"/>
</dbReference>
<dbReference type="PANTHER" id="PTHR23318:SF20">
    <property type="entry name" value="SERINE_THREONINE-PROTEIN PHOSPHATASE 4 REGULATORY SUBUNIT 3-LIKE CENTRAL DOMAIN-CONTAINING PROTEIN"/>
    <property type="match status" value="1"/>
</dbReference>
<dbReference type="Pfam" id="PF22972">
    <property type="entry name" value="EVH1_PP4R3"/>
    <property type="match status" value="1"/>
</dbReference>
<feature type="region of interest" description="Disordered" evidence="1">
    <location>
        <begin position="909"/>
        <end position="952"/>
    </location>
</feature>
<dbReference type="GO" id="GO:0030289">
    <property type="term" value="C:protein phosphatase 4 complex"/>
    <property type="evidence" value="ECO:0007669"/>
    <property type="project" value="TreeGrafter"/>
</dbReference>